<dbReference type="EMBL" id="MN740798">
    <property type="protein sequence ID" value="QHU12161.1"/>
    <property type="molecule type" value="Genomic_DNA"/>
</dbReference>
<organism evidence="1">
    <name type="scientific">viral metagenome</name>
    <dbReference type="NCBI Taxonomy" id="1070528"/>
    <lineage>
        <taxon>unclassified sequences</taxon>
        <taxon>metagenomes</taxon>
        <taxon>organismal metagenomes</taxon>
    </lineage>
</organism>
<accession>A0A6C0K4T0</accession>
<evidence type="ECO:0000313" key="1">
    <source>
        <dbReference type="EMBL" id="QHU12161.1"/>
    </source>
</evidence>
<proteinExistence type="predicted"/>
<protein>
    <submittedName>
        <fullName evidence="1">Uncharacterized protein</fullName>
    </submittedName>
</protein>
<reference evidence="1" key="1">
    <citation type="journal article" date="2020" name="Nature">
        <title>Giant virus diversity and host interactions through global metagenomics.</title>
        <authorList>
            <person name="Schulz F."/>
            <person name="Roux S."/>
            <person name="Paez-Espino D."/>
            <person name="Jungbluth S."/>
            <person name="Walsh D.A."/>
            <person name="Denef V.J."/>
            <person name="McMahon K.D."/>
            <person name="Konstantinidis K.T."/>
            <person name="Eloe-Fadrosh E.A."/>
            <person name="Kyrpides N.C."/>
            <person name="Woyke T."/>
        </authorList>
    </citation>
    <scope>NUCLEOTIDE SEQUENCE</scope>
    <source>
        <strain evidence="1">GVMAG-S-1101171-110</strain>
    </source>
</reference>
<dbReference type="AlphaFoldDB" id="A0A6C0K4T0"/>
<name>A0A6C0K4T0_9ZZZZ</name>
<sequence length="104" mass="10902">MILTGIIAKAILSAMIAYTAHYASSKAYDFVCVPDGIMGYLYGFVSMGSPICKAGMTIMTNTQVSYSSLVTTGVSRLFVDMASSALGIETPGTLTTTLTDVPVK</sequence>